<sequence>MKKSFNPCKKSYFLQRDIIHKQKNLESVLNQFNILCIQYAYASELASVSGRNLMHYGKKVKPHLRNQIDEIGDFLQLKLF</sequence>
<keyword evidence="3" id="KW-1185">Reference proteome</keyword>
<dbReference type="Pfam" id="PF10549">
    <property type="entry name" value="ORF11CD3"/>
    <property type="match status" value="1"/>
</dbReference>
<gene>
    <name evidence="2" type="ORF">HLH13_05170</name>
</gene>
<name>A0ABX1V0H7_9GAMM</name>
<organism evidence="2 3">
    <name type="scientific">Acinetobacter terrae</name>
    <dbReference type="NCBI Taxonomy" id="2731247"/>
    <lineage>
        <taxon>Bacteria</taxon>
        <taxon>Pseudomonadati</taxon>
        <taxon>Pseudomonadota</taxon>
        <taxon>Gammaproteobacteria</taxon>
        <taxon>Moraxellales</taxon>
        <taxon>Moraxellaceae</taxon>
        <taxon>Acinetobacter</taxon>
        <taxon>Acinetobacter Taxon 24</taxon>
    </lineage>
</organism>
<dbReference type="InterPro" id="IPR018877">
    <property type="entry name" value="Phage_P22_Orf201_C"/>
</dbReference>
<reference evidence="2 3" key="1">
    <citation type="submission" date="2020-04" db="EMBL/GenBank/DDBJ databases">
        <title>Acinetobacter Taxon 24.</title>
        <authorList>
            <person name="Nemec A."/>
            <person name="Radolfova-Krizova L."/>
            <person name="Higgins P.G."/>
            <person name="Spanelova P."/>
        </authorList>
    </citation>
    <scope>NUCLEOTIDE SEQUENCE [LARGE SCALE GENOMIC DNA]</scope>
    <source>
        <strain evidence="2 3">ANC 4279</strain>
    </source>
</reference>
<evidence type="ECO:0000313" key="3">
    <source>
        <dbReference type="Proteomes" id="UP000546536"/>
    </source>
</evidence>
<feature type="domain" description="Bacteriophage P22 Orf201 C-terminal" evidence="1">
    <location>
        <begin position="29"/>
        <end position="78"/>
    </location>
</feature>
<dbReference type="Proteomes" id="UP000546536">
    <property type="component" value="Unassembled WGS sequence"/>
</dbReference>
<dbReference type="RefSeq" id="WP_171544001.1">
    <property type="nucleotide sequence ID" value="NZ_JABERG010000005.1"/>
</dbReference>
<dbReference type="EMBL" id="JABERG010000005">
    <property type="protein sequence ID" value="NNH87115.1"/>
    <property type="molecule type" value="Genomic_DNA"/>
</dbReference>
<evidence type="ECO:0000259" key="1">
    <source>
        <dbReference type="Pfam" id="PF10549"/>
    </source>
</evidence>
<protein>
    <recommendedName>
        <fullName evidence="1">Bacteriophage P22 Orf201 C-terminal domain-containing protein</fullName>
    </recommendedName>
</protein>
<accession>A0ABX1V0H7</accession>
<proteinExistence type="predicted"/>
<evidence type="ECO:0000313" key="2">
    <source>
        <dbReference type="EMBL" id="NNH87115.1"/>
    </source>
</evidence>
<comment type="caution">
    <text evidence="2">The sequence shown here is derived from an EMBL/GenBank/DDBJ whole genome shotgun (WGS) entry which is preliminary data.</text>
</comment>